<comment type="caution">
    <text evidence="2">The sequence shown here is derived from an EMBL/GenBank/DDBJ whole genome shotgun (WGS) entry which is preliminary data.</text>
</comment>
<gene>
    <name evidence="2" type="ORF">HGB44_02785</name>
</gene>
<feature type="region of interest" description="Disordered" evidence="1">
    <location>
        <begin position="1"/>
        <end position="24"/>
    </location>
</feature>
<protein>
    <submittedName>
        <fullName evidence="2">Uncharacterized protein</fullName>
    </submittedName>
</protein>
<dbReference type="Proteomes" id="UP000553209">
    <property type="component" value="Unassembled WGS sequence"/>
</dbReference>
<evidence type="ECO:0000256" key="1">
    <source>
        <dbReference type="SAM" id="MobiDB-lite"/>
    </source>
</evidence>
<organism evidence="2 3">
    <name type="scientific">Nocardiopsis alborubida</name>
    <dbReference type="NCBI Taxonomy" id="146802"/>
    <lineage>
        <taxon>Bacteria</taxon>
        <taxon>Bacillati</taxon>
        <taxon>Actinomycetota</taxon>
        <taxon>Actinomycetes</taxon>
        <taxon>Streptosporangiales</taxon>
        <taxon>Nocardiopsidaceae</taxon>
        <taxon>Nocardiopsis</taxon>
    </lineage>
</organism>
<sequence>MTRDRRRAAGSEAGRDGERERVGIRLSSADRERAAYWADKRGYPSVNEYMATAVIEKIRRENGDFDVPDLLTGRLNQLIDENKALSTNVANLERVFTSSLDSLIGLTRGETYLSDQYEDGEL</sequence>
<dbReference type="EMBL" id="JAAXPG010000002">
    <property type="protein sequence ID" value="NKY96602.1"/>
    <property type="molecule type" value="Genomic_DNA"/>
</dbReference>
<evidence type="ECO:0000313" key="2">
    <source>
        <dbReference type="EMBL" id="NKY96602.1"/>
    </source>
</evidence>
<evidence type="ECO:0000313" key="3">
    <source>
        <dbReference type="Proteomes" id="UP000553209"/>
    </source>
</evidence>
<name>A0A7X6M9F8_9ACTN</name>
<proteinExistence type="predicted"/>
<reference evidence="2 3" key="1">
    <citation type="submission" date="2020-04" db="EMBL/GenBank/DDBJ databases">
        <title>MicrobeNet Type strains.</title>
        <authorList>
            <person name="Nicholson A.C."/>
        </authorList>
    </citation>
    <scope>NUCLEOTIDE SEQUENCE [LARGE SCALE GENOMIC DNA]</scope>
    <source>
        <strain evidence="2 3">ATCC 23612</strain>
    </source>
</reference>
<keyword evidence="3" id="KW-1185">Reference proteome</keyword>
<dbReference type="AlphaFoldDB" id="A0A7X6M9F8"/>
<accession>A0A7X6M9F8</accession>